<dbReference type="Proteomes" id="UP000886885">
    <property type="component" value="Chromosome 8A"/>
</dbReference>
<dbReference type="AlphaFoldDB" id="A0A8X7Z7N6"/>
<proteinExistence type="predicted"/>
<keyword evidence="1" id="KW-0479">Metal-binding</keyword>
<protein>
    <submittedName>
        <fullName evidence="3">Uncharacterized protein</fullName>
    </submittedName>
</protein>
<organism evidence="3 4">
    <name type="scientific">Populus tomentosa</name>
    <name type="common">Chinese white poplar</name>
    <dbReference type="NCBI Taxonomy" id="118781"/>
    <lineage>
        <taxon>Eukaryota</taxon>
        <taxon>Viridiplantae</taxon>
        <taxon>Streptophyta</taxon>
        <taxon>Embryophyta</taxon>
        <taxon>Tracheophyta</taxon>
        <taxon>Spermatophyta</taxon>
        <taxon>Magnoliopsida</taxon>
        <taxon>eudicotyledons</taxon>
        <taxon>Gunneridae</taxon>
        <taxon>Pentapetalae</taxon>
        <taxon>rosids</taxon>
        <taxon>fabids</taxon>
        <taxon>Malpighiales</taxon>
        <taxon>Salicaceae</taxon>
        <taxon>Saliceae</taxon>
        <taxon>Populus</taxon>
    </lineage>
</organism>
<reference evidence="3" key="1">
    <citation type="journal article" date="2020" name="bioRxiv">
        <title>Hybrid origin of Populus tomentosa Carr. identified through genome sequencing and phylogenomic analysis.</title>
        <authorList>
            <person name="An X."/>
            <person name="Gao K."/>
            <person name="Chen Z."/>
            <person name="Li J."/>
            <person name="Yang X."/>
            <person name="Yang X."/>
            <person name="Zhou J."/>
            <person name="Guo T."/>
            <person name="Zhao T."/>
            <person name="Huang S."/>
            <person name="Miao D."/>
            <person name="Khan W.U."/>
            <person name="Rao P."/>
            <person name="Ye M."/>
            <person name="Lei B."/>
            <person name="Liao W."/>
            <person name="Wang J."/>
            <person name="Ji L."/>
            <person name="Li Y."/>
            <person name="Guo B."/>
            <person name="Mustafa N.S."/>
            <person name="Li S."/>
            <person name="Yun Q."/>
            <person name="Keller S.R."/>
            <person name="Mao J."/>
            <person name="Zhang R."/>
            <person name="Strauss S.H."/>
        </authorList>
    </citation>
    <scope>NUCLEOTIDE SEQUENCE</scope>
    <source>
        <strain evidence="3">GM15</strain>
        <tissue evidence="3">Leaf</tissue>
    </source>
</reference>
<name>A0A8X7Z7N6_POPTO</name>
<dbReference type="EMBL" id="JAAWWB010000015">
    <property type="protein sequence ID" value="KAG6766583.1"/>
    <property type="molecule type" value="Genomic_DNA"/>
</dbReference>
<keyword evidence="4" id="KW-1185">Reference proteome</keyword>
<dbReference type="OrthoDB" id="10321824at2759"/>
<evidence type="ECO:0000313" key="3">
    <source>
        <dbReference type="EMBL" id="KAG6766583.1"/>
    </source>
</evidence>
<comment type="caution">
    <text evidence="3">The sequence shown here is derived from an EMBL/GenBank/DDBJ whole genome shotgun (WGS) entry which is preliminary data.</text>
</comment>
<dbReference type="PANTHER" id="PTHR45811:SF50">
    <property type="entry name" value="HEAVY METAL-ASSOCIATED ISOPRENYLATED PLANT PROTEIN 12-RELATED"/>
    <property type="match status" value="1"/>
</dbReference>
<dbReference type="GO" id="GO:0046872">
    <property type="term" value="F:metal ion binding"/>
    <property type="evidence" value="ECO:0007669"/>
    <property type="project" value="UniProtKB-KW"/>
</dbReference>
<sequence length="158" mass="18345">MLRNLSWTDAYKFQVYDFNRLPDRFFLSIAQKVFLKLDVHDEEGKQKAVKRVSSFSGTDSISMDMTVNGDADPVAVVNELRKDWSVDILNIVPEKEKEKENGKKEEPAYTDDERQKAELDEQKKKAEIKKLLYESEDDSIYRHMASTSEERPNSCVIC</sequence>
<gene>
    <name evidence="3" type="ORF">POTOM_030671</name>
</gene>
<accession>A0A8X7Z7N6</accession>
<dbReference type="PANTHER" id="PTHR45811">
    <property type="entry name" value="COPPER TRANSPORT PROTEIN FAMILY-RELATED"/>
    <property type="match status" value="1"/>
</dbReference>
<feature type="region of interest" description="Disordered" evidence="2">
    <location>
        <begin position="95"/>
        <end position="121"/>
    </location>
</feature>
<evidence type="ECO:0000256" key="2">
    <source>
        <dbReference type="SAM" id="MobiDB-lite"/>
    </source>
</evidence>
<evidence type="ECO:0000256" key="1">
    <source>
        <dbReference type="ARBA" id="ARBA00022723"/>
    </source>
</evidence>
<dbReference type="InterPro" id="IPR051863">
    <property type="entry name" value="HIPP"/>
</dbReference>
<evidence type="ECO:0000313" key="4">
    <source>
        <dbReference type="Proteomes" id="UP000886885"/>
    </source>
</evidence>